<keyword evidence="1" id="KW-0812">Transmembrane</keyword>
<evidence type="ECO:0000313" key="3">
    <source>
        <dbReference type="Proteomes" id="UP000233551"/>
    </source>
</evidence>
<keyword evidence="1" id="KW-1133">Transmembrane helix</keyword>
<organism evidence="2 3">
    <name type="scientific">Punica granatum</name>
    <name type="common">Pomegranate</name>
    <dbReference type="NCBI Taxonomy" id="22663"/>
    <lineage>
        <taxon>Eukaryota</taxon>
        <taxon>Viridiplantae</taxon>
        <taxon>Streptophyta</taxon>
        <taxon>Embryophyta</taxon>
        <taxon>Tracheophyta</taxon>
        <taxon>Spermatophyta</taxon>
        <taxon>Magnoliopsida</taxon>
        <taxon>eudicotyledons</taxon>
        <taxon>Gunneridae</taxon>
        <taxon>Pentapetalae</taxon>
        <taxon>rosids</taxon>
        <taxon>malvids</taxon>
        <taxon>Myrtales</taxon>
        <taxon>Lythraceae</taxon>
        <taxon>Punica</taxon>
    </lineage>
</organism>
<dbReference type="AlphaFoldDB" id="A0A2I0IW52"/>
<keyword evidence="3" id="KW-1185">Reference proteome</keyword>
<name>A0A2I0IW52_PUNGR</name>
<dbReference type="Proteomes" id="UP000233551">
    <property type="component" value="Unassembled WGS sequence"/>
</dbReference>
<proteinExistence type="predicted"/>
<evidence type="ECO:0000256" key="1">
    <source>
        <dbReference type="SAM" id="Phobius"/>
    </source>
</evidence>
<accession>A0A2I0IW52</accession>
<dbReference type="EMBL" id="PGOL01002424">
    <property type="protein sequence ID" value="PKI48229.1"/>
    <property type="molecule type" value="Genomic_DNA"/>
</dbReference>
<reference evidence="2 3" key="1">
    <citation type="submission" date="2017-11" db="EMBL/GenBank/DDBJ databases">
        <title>De-novo sequencing of pomegranate (Punica granatum L.) genome.</title>
        <authorList>
            <person name="Akparov Z."/>
            <person name="Amiraslanov A."/>
            <person name="Hajiyeva S."/>
            <person name="Abbasov M."/>
            <person name="Kaur K."/>
            <person name="Hamwieh A."/>
            <person name="Solovyev V."/>
            <person name="Salamov A."/>
            <person name="Braich B."/>
            <person name="Kosarev P."/>
            <person name="Mahmoud A."/>
            <person name="Hajiyev E."/>
            <person name="Babayeva S."/>
            <person name="Izzatullayeva V."/>
            <person name="Mammadov A."/>
            <person name="Mammadov A."/>
            <person name="Sharifova S."/>
            <person name="Ojaghi J."/>
            <person name="Eynullazada K."/>
            <person name="Bayramov B."/>
            <person name="Abdulazimova A."/>
            <person name="Shahmuradov I."/>
        </authorList>
    </citation>
    <scope>NUCLEOTIDE SEQUENCE [LARGE SCALE GENOMIC DNA]</scope>
    <source>
        <strain evidence="3">cv. AG2017</strain>
        <tissue evidence="2">Leaf</tissue>
    </source>
</reference>
<evidence type="ECO:0000313" key="2">
    <source>
        <dbReference type="EMBL" id="PKI48229.1"/>
    </source>
</evidence>
<comment type="caution">
    <text evidence="2">The sequence shown here is derived from an EMBL/GenBank/DDBJ whole genome shotgun (WGS) entry which is preliminary data.</text>
</comment>
<gene>
    <name evidence="2" type="ORF">CRG98_031384</name>
</gene>
<keyword evidence="1" id="KW-0472">Membrane</keyword>
<sequence>MQPPYSTLLKRVQSRWTRQTTDRAPRALSGKSRYAHAWLTGASRSLASWPPRTEPICTVKAKFFTGCSGDPKLKICVRTRMWTLVGACIALFWIARLGSVHLPGDA</sequence>
<protein>
    <submittedName>
        <fullName evidence="2">Uncharacterized protein</fullName>
    </submittedName>
</protein>
<feature type="transmembrane region" description="Helical" evidence="1">
    <location>
        <begin position="81"/>
        <end position="102"/>
    </location>
</feature>